<name>A0A090Q1C4_9FLAO</name>
<gene>
    <name evidence="1" type="ORF">JCM19294_1149</name>
</gene>
<sequence length="154" mass="18287">MYKFLNEKLNQSKGAIVEQMCFIAFEIEKEKKSDMIEQFEEEIPEHICEILGWRKGYDVYGYIEDAIEDNGLIHLMYEEGYQGFLAQVYFPVCSNFKFSQDNPEEVISWECSRSYSWIIDYVYAHTVAELADKISSKSQEYFDKEVKRFKSKNN</sequence>
<organism evidence="1 2">
    <name type="scientific">Nonlabens tegetincola</name>
    <dbReference type="NCBI Taxonomy" id="323273"/>
    <lineage>
        <taxon>Bacteria</taxon>
        <taxon>Pseudomonadati</taxon>
        <taxon>Bacteroidota</taxon>
        <taxon>Flavobacteriia</taxon>
        <taxon>Flavobacteriales</taxon>
        <taxon>Flavobacteriaceae</taxon>
        <taxon>Nonlabens</taxon>
    </lineage>
</organism>
<dbReference type="RefSeq" id="WP_042278355.1">
    <property type="nucleotide sequence ID" value="NZ_BBML01000003.1"/>
</dbReference>
<dbReference type="EMBL" id="BBML01000003">
    <property type="protein sequence ID" value="GAK96840.1"/>
    <property type="molecule type" value="Genomic_DNA"/>
</dbReference>
<comment type="caution">
    <text evidence="1">The sequence shown here is derived from an EMBL/GenBank/DDBJ whole genome shotgun (WGS) entry which is preliminary data.</text>
</comment>
<evidence type="ECO:0000313" key="1">
    <source>
        <dbReference type="EMBL" id="GAK96840.1"/>
    </source>
</evidence>
<dbReference type="AlphaFoldDB" id="A0A090Q1C4"/>
<accession>A0A090Q1C4</accession>
<reference evidence="1" key="1">
    <citation type="journal article" date="2014" name="Genome Announc.">
        <title>Draft Genome Sequences of Marine Flavobacterium Nonlabens Strains NR17, NR24, NR27, NR32, NR33, and Ara13.</title>
        <authorList>
            <person name="Nakanishi M."/>
            <person name="Meirelles P."/>
            <person name="Suzuki R."/>
            <person name="Takatani N."/>
            <person name="Mino S."/>
            <person name="Suda W."/>
            <person name="Oshima K."/>
            <person name="Hattori M."/>
            <person name="Ohkuma M."/>
            <person name="Hosokawa M."/>
            <person name="Miyashita K."/>
            <person name="Thompson F.L."/>
            <person name="Niwa A."/>
            <person name="Sawabe T."/>
            <person name="Sawabe T."/>
        </authorList>
    </citation>
    <scope>NUCLEOTIDE SEQUENCE [LARGE SCALE GENOMIC DNA]</scope>
    <source>
        <strain evidence="1">JCM 19294</strain>
    </source>
</reference>
<proteinExistence type="predicted"/>
<evidence type="ECO:0000313" key="2">
    <source>
        <dbReference type="Proteomes" id="UP000029221"/>
    </source>
</evidence>
<keyword evidence="2" id="KW-1185">Reference proteome</keyword>
<dbReference type="Proteomes" id="UP000029221">
    <property type="component" value="Unassembled WGS sequence"/>
</dbReference>
<protein>
    <submittedName>
        <fullName evidence="1">Uncharacterized protein</fullName>
    </submittedName>
</protein>